<sequence>MASSAKVRDVPAEKFIKAYAAHLKANDKLQVPTWVDLVKTAPHKELAPYDPDWYYVRAAAIARRIYLRQGLGCGALRRSFGCRYSSRGTLPEKHADASGGVIRHILKQFEANNLMEKTTGPKGGRKMTPSGQRDLDLIAARVASAMAEAEE</sequence>
<dbReference type="GO" id="GO:0022627">
    <property type="term" value="C:cytosolic small ribosomal subunit"/>
    <property type="evidence" value="ECO:0007669"/>
    <property type="project" value="TreeGrafter"/>
</dbReference>
<dbReference type="GO" id="GO:0003723">
    <property type="term" value="F:RNA binding"/>
    <property type="evidence" value="ECO:0007669"/>
    <property type="project" value="TreeGrafter"/>
</dbReference>
<dbReference type="PANTHER" id="PTHR11710">
    <property type="entry name" value="40S RIBOSOMAL PROTEIN S19"/>
    <property type="match status" value="1"/>
</dbReference>
<dbReference type="InterPro" id="IPR036390">
    <property type="entry name" value="WH_DNA-bd_sf"/>
</dbReference>
<dbReference type="EMBL" id="GBEZ01017575">
    <property type="protein sequence ID" value="JAC68771.1"/>
    <property type="molecule type" value="Transcribed_RNA"/>
</dbReference>
<dbReference type="SMART" id="SM01413">
    <property type="entry name" value="Ribosomal_S19e"/>
    <property type="match status" value="1"/>
</dbReference>
<dbReference type="GO" id="GO:0003735">
    <property type="term" value="F:structural constituent of ribosome"/>
    <property type="evidence" value="ECO:0007669"/>
    <property type="project" value="InterPro"/>
</dbReference>
<protein>
    <submittedName>
        <fullName evidence="4">Small subunit ribosomal protein S19e</fullName>
    </submittedName>
</protein>
<accession>A0A061RE45</accession>
<comment type="similarity">
    <text evidence="1">Belongs to the eukaryotic ribosomal protein eS19 family.</text>
</comment>
<dbReference type="InterPro" id="IPR001266">
    <property type="entry name" value="Ribosomal_eS19"/>
</dbReference>
<organism evidence="4">
    <name type="scientific">Tetraselmis sp. GSL018</name>
    <dbReference type="NCBI Taxonomy" id="582737"/>
    <lineage>
        <taxon>Eukaryota</taxon>
        <taxon>Viridiplantae</taxon>
        <taxon>Chlorophyta</taxon>
        <taxon>core chlorophytes</taxon>
        <taxon>Chlorodendrophyceae</taxon>
        <taxon>Chlorodendrales</taxon>
        <taxon>Chlorodendraceae</taxon>
        <taxon>Tetraselmis</taxon>
    </lineage>
</organism>
<reference evidence="4" key="1">
    <citation type="submission" date="2014-05" db="EMBL/GenBank/DDBJ databases">
        <title>The transcriptome of the halophilic microalga Tetraselmis sp. GSL018 isolated from the Great Salt Lake, Utah.</title>
        <authorList>
            <person name="Jinkerson R.E."/>
            <person name="D'Adamo S."/>
            <person name="Posewitz M.C."/>
        </authorList>
    </citation>
    <scope>NUCLEOTIDE SEQUENCE</scope>
    <source>
        <strain evidence="4">GSL018</strain>
    </source>
</reference>
<dbReference type="PANTHER" id="PTHR11710:SF0">
    <property type="entry name" value="40S RIBOSOMAL PROTEIN S19"/>
    <property type="match status" value="1"/>
</dbReference>
<dbReference type="Gene3D" id="1.10.10.10">
    <property type="entry name" value="Winged helix-like DNA-binding domain superfamily/Winged helix DNA-binding domain"/>
    <property type="match status" value="1"/>
</dbReference>
<keyword evidence="2 4" id="KW-0689">Ribosomal protein</keyword>
<dbReference type="InterPro" id="IPR036388">
    <property type="entry name" value="WH-like_DNA-bd_sf"/>
</dbReference>
<dbReference type="SUPFAM" id="SSF46785">
    <property type="entry name" value="Winged helix' DNA-binding domain"/>
    <property type="match status" value="1"/>
</dbReference>
<keyword evidence="3" id="KW-0687">Ribonucleoprotein</keyword>
<dbReference type="GO" id="GO:0006412">
    <property type="term" value="P:translation"/>
    <property type="evidence" value="ECO:0007669"/>
    <property type="project" value="InterPro"/>
</dbReference>
<evidence type="ECO:0000256" key="1">
    <source>
        <dbReference type="ARBA" id="ARBA00010014"/>
    </source>
</evidence>
<dbReference type="Pfam" id="PF01090">
    <property type="entry name" value="Ribosomal_S19e"/>
    <property type="match status" value="1"/>
</dbReference>
<evidence type="ECO:0000256" key="2">
    <source>
        <dbReference type="ARBA" id="ARBA00022980"/>
    </source>
</evidence>
<gene>
    <name evidence="4" type="primary">RPS19</name>
    <name evidence="4" type="ORF">TSPGSL018_7958</name>
</gene>
<dbReference type="AlphaFoldDB" id="A0A061RE45"/>
<name>A0A061RE45_9CHLO</name>
<proteinExistence type="inferred from homology"/>
<dbReference type="FunFam" id="1.10.10.10:FF:000118">
    <property type="entry name" value="40S ribosomal protein S19"/>
    <property type="match status" value="1"/>
</dbReference>
<dbReference type="GO" id="GO:0000028">
    <property type="term" value="P:ribosomal small subunit assembly"/>
    <property type="evidence" value="ECO:0007669"/>
    <property type="project" value="TreeGrafter"/>
</dbReference>
<evidence type="ECO:0000256" key="3">
    <source>
        <dbReference type="ARBA" id="ARBA00023274"/>
    </source>
</evidence>
<evidence type="ECO:0000313" key="4">
    <source>
        <dbReference type="EMBL" id="JAC68771.1"/>
    </source>
</evidence>